<feature type="coiled-coil region" evidence="7">
    <location>
        <begin position="497"/>
        <end position="531"/>
    </location>
</feature>
<keyword evidence="3" id="KW-0132">Cell division</keyword>
<keyword evidence="9" id="KW-1185">Reference proteome</keyword>
<dbReference type="GO" id="GO:0007094">
    <property type="term" value="P:mitotic spindle assembly checkpoint signaling"/>
    <property type="evidence" value="ECO:0007669"/>
    <property type="project" value="InterPro"/>
</dbReference>
<evidence type="ECO:0000256" key="5">
    <source>
        <dbReference type="ARBA" id="ARBA00023242"/>
    </source>
</evidence>
<evidence type="ECO:0000256" key="1">
    <source>
        <dbReference type="ARBA" id="ARBA00004123"/>
    </source>
</evidence>
<dbReference type="GO" id="GO:0072686">
    <property type="term" value="C:mitotic spindle"/>
    <property type="evidence" value="ECO:0007669"/>
    <property type="project" value="TreeGrafter"/>
</dbReference>
<keyword evidence="4" id="KW-0498">Mitosis</keyword>
<gene>
    <name evidence="8" type="primary">LOC115147910</name>
</gene>
<keyword evidence="7" id="KW-0175">Coiled coil</keyword>
<evidence type="ECO:0000256" key="6">
    <source>
        <dbReference type="ARBA" id="ARBA00023306"/>
    </source>
</evidence>
<dbReference type="Proteomes" id="UP000472277">
    <property type="component" value="Chromosome 14"/>
</dbReference>
<comment type="subcellular location">
    <subcellularLocation>
        <location evidence="1">Nucleus</location>
    </subcellularLocation>
</comment>
<keyword evidence="6" id="KW-0131">Cell cycle</keyword>
<dbReference type="GO" id="GO:0051301">
    <property type="term" value="P:cell division"/>
    <property type="evidence" value="ECO:0007669"/>
    <property type="project" value="UniProtKB-KW"/>
</dbReference>
<dbReference type="GO" id="GO:0051315">
    <property type="term" value="P:attachment of mitotic spindle microtubules to kinetochore"/>
    <property type="evidence" value="ECO:0007669"/>
    <property type="project" value="TreeGrafter"/>
</dbReference>
<dbReference type="PANTHER" id="PTHR23168">
    <property type="entry name" value="MITOTIC SPINDLE ASSEMBLY CHECKPOINT PROTEIN MAD1 MITOTIC ARREST DEFICIENT-LIKE PROTEIN 1"/>
    <property type="match status" value="1"/>
</dbReference>
<dbReference type="InterPro" id="IPR008672">
    <property type="entry name" value="Mad1"/>
</dbReference>
<dbReference type="AlphaFoldDB" id="A0A673WAV6"/>
<evidence type="ECO:0000313" key="8">
    <source>
        <dbReference type="Ensembl" id="ENSSTUP00000005286.1"/>
    </source>
</evidence>
<dbReference type="SUPFAM" id="SSF75704">
    <property type="entry name" value="Mitotic arrest deficient-like 1, Mad1"/>
    <property type="match status" value="1"/>
</dbReference>
<proteinExistence type="inferred from homology"/>
<dbReference type="FunCoup" id="A0A673WAV6">
    <property type="interactions" value="1640"/>
</dbReference>
<evidence type="ECO:0000256" key="3">
    <source>
        <dbReference type="ARBA" id="ARBA00022618"/>
    </source>
</evidence>
<dbReference type="Pfam" id="PF05557">
    <property type="entry name" value="MAD"/>
    <property type="match status" value="1"/>
</dbReference>
<keyword evidence="5" id="KW-0539">Nucleus</keyword>
<evidence type="ECO:0000256" key="7">
    <source>
        <dbReference type="SAM" id="Coils"/>
    </source>
</evidence>
<protein>
    <submittedName>
        <fullName evidence="8">Mitotic arrest deficient 1 like 1</fullName>
    </submittedName>
</protein>
<dbReference type="Ensembl" id="ENSSTUT00000005592.1">
    <property type="protein sequence ID" value="ENSSTUP00000005286.1"/>
    <property type="gene ID" value="ENSSTUG00000002601.1"/>
</dbReference>
<dbReference type="GeneTree" id="ENSGT00390000001316"/>
<dbReference type="GO" id="GO:0005635">
    <property type="term" value="C:nuclear envelope"/>
    <property type="evidence" value="ECO:0007669"/>
    <property type="project" value="TreeGrafter"/>
</dbReference>
<organism evidence="8 9">
    <name type="scientific">Salmo trutta</name>
    <name type="common">Brown trout</name>
    <dbReference type="NCBI Taxonomy" id="8032"/>
    <lineage>
        <taxon>Eukaryota</taxon>
        <taxon>Metazoa</taxon>
        <taxon>Chordata</taxon>
        <taxon>Craniata</taxon>
        <taxon>Vertebrata</taxon>
        <taxon>Euteleostomi</taxon>
        <taxon>Actinopterygii</taxon>
        <taxon>Neopterygii</taxon>
        <taxon>Teleostei</taxon>
        <taxon>Protacanthopterygii</taxon>
        <taxon>Salmoniformes</taxon>
        <taxon>Salmonidae</taxon>
        <taxon>Salmoninae</taxon>
        <taxon>Salmo</taxon>
    </lineage>
</organism>
<feature type="coiled-coil region" evidence="7">
    <location>
        <begin position="268"/>
        <end position="319"/>
    </location>
</feature>
<feature type="coiled-coil region" evidence="7">
    <location>
        <begin position="95"/>
        <end position="244"/>
    </location>
</feature>
<evidence type="ECO:0000313" key="9">
    <source>
        <dbReference type="Proteomes" id="UP000472277"/>
    </source>
</evidence>
<evidence type="ECO:0000256" key="2">
    <source>
        <dbReference type="ARBA" id="ARBA00008029"/>
    </source>
</evidence>
<name>A0A673WAV6_SALTR</name>
<reference evidence="8" key="1">
    <citation type="submission" date="2025-08" db="UniProtKB">
        <authorList>
            <consortium name="Ensembl"/>
        </authorList>
    </citation>
    <scope>IDENTIFICATION</scope>
</reference>
<dbReference type="PANTHER" id="PTHR23168:SF0">
    <property type="entry name" value="MITOTIC SPINDLE ASSEMBLY CHECKPOINT PROTEIN MAD1"/>
    <property type="match status" value="1"/>
</dbReference>
<reference evidence="8" key="2">
    <citation type="submission" date="2025-09" db="UniProtKB">
        <authorList>
            <consortium name="Ensembl"/>
        </authorList>
    </citation>
    <scope>IDENTIFICATION</scope>
</reference>
<sequence length="593" mass="69188">MDIEDDTTVFATLKSFKSFISLPDTSRNQGEPAPVQSDVLQKQYLQRLQLLEAAEKVQSKTQLIQMDQEKRQMEISHKRARIELEKNATLSARDLEREVDRNQDLLGRIRRLEEREAESSQSLSEKAEANRALRRTMESLNRRVEERDGWLNTSNQMVSGLKDEIRDLKQQIQTRDNTISKQTLENQGLQEQVELQHRKYQEVSQRCQALQSASSTCSDHELKIKELERKLALQEQDVVIVKNMRSEVARVPDMDKELRQLREENVYLRETRENVILLKEEAEGLRRKVERMEKMKEEMVNVELEKEKLSQKLQAWENLGQSTGLNIRTPEDLSREVIQIQQREITVKQHNYTLTSSCRSVERSKADLQGELLSLRSKALEEQKKRETQESLVRRLQKRVLLLTKERDGMRAILESYDSGLSSSDYTPQLSRRLREAEDILTKTQNHNTEMEVLLTKAQEEAGALKLQVQTVSVHTHTLCEIKRVFPRWRSFITHTWLFLLLKIEELEGERQRLEEQNNVLELRLERHNLQVHSRVCVCVCVCVCVLMDEKNAAFPKLLVHYVDDLSAYTELACNVTSLRISNCACHVSKTSM</sequence>
<dbReference type="GO" id="GO:0000776">
    <property type="term" value="C:kinetochore"/>
    <property type="evidence" value="ECO:0007669"/>
    <property type="project" value="TreeGrafter"/>
</dbReference>
<comment type="similarity">
    <text evidence="2">Belongs to the MAD1 family.</text>
</comment>
<evidence type="ECO:0000256" key="4">
    <source>
        <dbReference type="ARBA" id="ARBA00022776"/>
    </source>
</evidence>
<accession>A0A673WAV6</accession>
<dbReference type="InParanoid" id="A0A673WAV6"/>